<name>A0ABV1C616_9FIRM</name>
<dbReference type="InterPro" id="IPR036388">
    <property type="entry name" value="WH-like_DNA-bd_sf"/>
</dbReference>
<dbReference type="SUPFAM" id="SSF53697">
    <property type="entry name" value="SIS domain"/>
    <property type="match status" value="1"/>
</dbReference>
<dbReference type="InterPro" id="IPR047640">
    <property type="entry name" value="RpiR-like"/>
</dbReference>
<evidence type="ECO:0000259" key="1">
    <source>
        <dbReference type="PROSITE" id="PS51071"/>
    </source>
</evidence>
<evidence type="ECO:0000313" key="2">
    <source>
        <dbReference type="EMBL" id="MEQ2386810.1"/>
    </source>
</evidence>
<proteinExistence type="predicted"/>
<dbReference type="InterPro" id="IPR046348">
    <property type="entry name" value="SIS_dom_sf"/>
</dbReference>
<comment type="caution">
    <text evidence="2">The sequence shown here is derived from an EMBL/GenBank/DDBJ whole genome shotgun (WGS) entry which is preliminary data.</text>
</comment>
<gene>
    <name evidence="2" type="ORF">WMO20_12875</name>
</gene>
<dbReference type="Proteomes" id="UP001465119">
    <property type="component" value="Unassembled WGS sequence"/>
</dbReference>
<dbReference type="RefSeq" id="WP_349187110.1">
    <property type="nucleotide sequence ID" value="NZ_JBBMEN010000028.1"/>
</dbReference>
<dbReference type="PANTHER" id="PTHR30514">
    <property type="entry name" value="GLUCOKINASE"/>
    <property type="match status" value="1"/>
</dbReference>
<organism evidence="2 3">
    <name type="scientific">Faecalibacterium intestinale</name>
    <dbReference type="NCBI Taxonomy" id="3133155"/>
    <lineage>
        <taxon>Bacteria</taxon>
        <taxon>Bacillati</taxon>
        <taxon>Bacillota</taxon>
        <taxon>Clostridia</taxon>
        <taxon>Eubacteriales</taxon>
        <taxon>Oscillospiraceae</taxon>
        <taxon>Faecalibacterium</taxon>
    </lineage>
</organism>
<evidence type="ECO:0000313" key="3">
    <source>
        <dbReference type="Proteomes" id="UP001465119"/>
    </source>
</evidence>
<dbReference type="SUPFAM" id="SSF46689">
    <property type="entry name" value="Homeodomain-like"/>
    <property type="match status" value="1"/>
</dbReference>
<dbReference type="Pfam" id="PF01418">
    <property type="entry name" value="HTH_6"/>
    <property type="match status" value="1"/>
</dbReference>
<protein>
    <submittedName>
        <fullName evidence="2">MurR/RpiR family transcriptional regulator</fullName>
    </submittedName>
</protein>
<dbReference type="Gene3D" id="1.10.10.10">
    <property type="entry name" value="Winged helix-like DNA-binding domain superfamily/Winged helix DNA-binding domain"/>
    <property type="match status" value="1"/>
</dbReference>
<dbReference type="Gene3D" id="3.40.50.10490">
    <property type="entry name" value="Glucose-6-phosphate isomerase like protein, domain 1"/>
    <property type="match status" value="1"/>
</dbReference>
<dbReference type="InterPro" id="IPR009057">
    <property type="entry name" value="Homeodomain-like_sf"/>
</dbReference>
<feature type="domain" description="HTH rpiR-type" evidence="1">
    <location>
        <begin position="1"/>
        <end position="77"/>
    </location>
</feature>
<sequence>MNPLQRMELHKADFTQNDQIIYDCIMKNPAGITHMSTSSLAELCGVSQPALSRFVKGLGYARYQDFRAELIGMVAQQTEQAEQGQEHLLYFSQLYQLLHETEQLLTANYLHELGSYLCEFPRIFASGIGKSRHAAELLEILMRKHRRFAQAISHDALTELTDYMESDDLLIVFSVSGGEHIMEEALRANGKVMLVTSKPDPRYTDKVDKLVVLPHLSSDPETDSVSPVLFDIFVELVTSFLPYNIERVSDS</sequence>
<dbReference type="EMBL" id="JBBMEN010000028">
    <property type="protein sequence ID" value="MEQ2386810.1"/>
    <property type="molecule type" value="Genomic_DNA"/>
</dbReference>
<keyword evidence="3" id="KW-1185">Reference proteome</keyword>
<reference evidence="2 3" key="1">
    <citation type="submission" date="2024-03" db="EMBL/GenBank/DDBJ databases">
        <title>Human intestinal bacterial collection.</title>
        <authorList>
            <person name="Pauvert C."/>
            <person name="Hitch T.C.A."/>
            <person name="Clavel T."/>
        </authorList>
    </citation>
    <scope>NUCLEOTIDE SEQUENCE [LARGE SCALE GENOMIC DNA]</scope>
    <source>
        <strain evidence="2 3">CLA-AA-H281</strain>
    </source>
</reference>
<dbReference type="PROSITE" id="PS51071">
    <property type="entry name" value="HTH_RPIR"/>
    <property type="match status" value="1"/>
</dbReference>
<dbReference type="InterPro" id="IPR000281">
    <property type="entry name" value="HTH_RpiR"/>
</dbReference>
<accession>A0ABV1C616</accession>